<evidence type="ECO:0000313" key="2">
    <source>
        <dbReference type="Proteomes" id="UP001057452"/>
    </source>
</evidence>
<comment type="caution">
    <text evidence="1">The sequence shown here is derived from an EMBL/GenBank/DDBJ whole genome shotgun (WGS) entry which is preliminary data.</text>
</comment>
<evidence type="ECO:0000313" key="1">
    <source>
        <dbReference type="EMBL" id="KAI4821284.1"/>
    </source>
</evidence>
<feature type="non-terminal residue" evidence="1">
    <location>
        <position position="63"/>
    </location>
</feature>
<organism evidence="1 2">
    <name type="scientific">Chaenocephalus aceratus</name>
    <name type="common">Blackfin icefish</name>
    <name type="synonym">Chaenichthys aceratus</name>
    <dbReference type="NCBI Taxonomy" id="36190"/>
    <lineage>
        <taxon>Eukaryota</taxon>
        <taxon>Metazoa</taxon>
        <taxon>Chordata</taxon>
        <taxon>Craniata</taxon>
        <taxon>Vertebrata</taxon>
        <taxon>Euteleostomi</taxon>
        <taxon>Actinopterygii</taxon>
        <taxon>Neopterygii</taxon>
        <taxon>Teleostei</taxon>
        <taxon>Neoteleostei</taxon>
        <taxon>Acanthomorphata</taxon>
        <taxon>Eupercaria</taxon>
        <taxon>Perciformes</taxon>
        <taxon>Notothenioidei</taxon>
        <taxon>Channichthyidae</taxon>
        <taxon>Chaenocephalus</taxon>
    </lineage>
</organism>
<reference evidence="1" key="1">
    <citation type="submission" date="2022-05" db="EMBL/GenBank/DDBJ databases">
        <title>Chromosome-level genome of Chaenocephalus aceratus.</title>
        <authorList>
            <person name="Park H."/>
        </authorList>
    </citation>
    <scope>NUCLEOTIDE SEQUENCE</scope>
    <source>
        <strain evidence="1">KU_202001</strain>
    </source>
</reference>
<dbReference type="EMBL" id="CM043793">
    <property type="protein sequence ID" value="KAI4821284.1"/>
    <property type="molecule type" value="Genomic_DNA"/>
</dbReference>
<gene>
    <name evidence="1" type="ORF">KUCAC02_029222</name>
</gene>
<accession>A0ACB9X673</accession>
<proteinExistence type="predicted"/>
<dbReference type="Proteomes" id="UP001057452">
    <property type="component" value="Chromosome 9"/>
</dbReference>
<protein>
    <submittedName>
        <fullName evidence="1">Uncharacterized protein</fullName>
    </submittedName>
</protein>
<name>A0ACB9X673_CHAAC</name>
<keyword evidence="2" id="KW-1185">Reference proteome</keyword>
<sequence length="63" mass="7562">MAQTDIQLFELYQRTRSQWFSRRQKDRGGCLSCFRELASSLQQLWLSSLSRQRKGCRLYSMQP</sequence>